<feature type="domain" description="Carbohydrate kinase FGGY N-terminal" evidence="6">
    <location>
        <begin position="6"/>
        <end position="248"/>
    </location>
</feature>
<proteinExistence type="inferred from homology"/>
<keyword evidence="2 4" id="KW-0808">Transferase</keyword>
<evidence type="ECO:0000256" key="5">
    <source>
        <dbReference type="SAM" id="MobiDB-lite"/>
    </source>
</evidence>
<reference evidence="8 9" key="2">
    <citation type="submission" date="2019-02" db="EMBL/GenBank/DDBJ databases">
        <title>'Lichenibacterium ramalinii' gen. nov. sp. nov., 'Lichenibacterium minor' gen. nov. sp. nov.</title>
        <authorList>
            <person name="Pankratov T."/>
        </authorList>
    </citation>
    <scope>NUCLEOTIDE SEQUENCE [LARGE SCALE GENOMIC DNA]</scope>
    <source>
        <strain evidence="8 9">RmlP001</strain>
    </source>
</reference>
<feature type="region of interest" description="Disordered" evidence="5">
    <location>
        <begin position="512"/>
        <end position="538"/>
    </location>
</feature>
<gene>
    <name evidence="8" type="ORF">D3272_11725</name>
</gene>
<comment type="caution">
    <text evidence="8">The sequence shown here is derived from an EMBL/GenBank/DDBJ whole genome shotgun (WGS) entry which is preliminary data.</text>
</comment>
<protein>
    <submittedName>
        <fullName evidence="8">Carbohydrate kinase</fullName>
    </submittedName>
</protein>
<evidence type="ECO:0000256" key="3">
    <source>
        <dbReference type="ARBA" id="ARBA00022777"/>
    </source>
</evidence>
<dbReference type="GO" id="GO:0016773">
    <property type="term" value="F:phosphotransferase activity, alcohol group as acceptor"/>
    <property type="evidence" value="ECO:0007669"/>
    <property type="project" value="InterPro"/>
</dbReference>
<dbReference type="OrthoDB" id="9805576at2"/>
<keyword evidence="9" id="KW-1185">Reference proteome</keyword>
<dbReference type="PANTHER" id="PTHR43095:SF5">
    <property type="entry name" value="XYLULOSE KINASE"/>
    <property type="match status" value="1"/>
</dbReference>
<accession>A0A4Q2REK1</accession>
<dbReference type="InterPro" id="IPR018484">
    <property type="entry name" value="FGGY_N"/>
</dbReference>
<dbReference type="Pfam" id="PF02782">
    <property type="entry name" value="FGGY_C"/>
    <property type="match status" value="1"/>
</dbReference>
<sequence>MARDLLVGVDAGTSVIKSVAFTAAGEQVGVCARPNRYRTVEGVGAEQDMSDTWTDAAATLRGLAEVVPGLAERVAAIAVTAQGDGTWLVDADGEPAGPALIWLDARAAALTAELRASPQGRRHFESTGSGLAACQMGPQLLWLERHRPDVMARAATAFHLKDWLYFKLTGDRAADASEGVHSFGDFRTMDYAAATIDGLGLRGDLLPPIIDGASRTGSLGRAAARAIGFGEGLPVCLGPIDIVATALGAGLYDRERDTGCTIVGSTGMHMRLARSAEAVRLNPDSTGYTLAFPVPGTFAQLQSNMASTLNIDWLVDLARGVLKQHGVEKSRTDIFLDLDDHVLKAEAGTILYHPYISEAGERGPFVDAAARAQFHGLSARHSFNDLMRAVYEGLGFAARDCYAAMGPIPPEVRITGGAARSKALRVILGAALGTRIRTSKREEAGAAGAAMVAAVATGLAPDMDTCIDRWVTPTLDEAQDPDPALAGRYNRLFPAYTAARRASAPVWRAMREARDADDREAAGWRMPRGDQSEKENAP</sequence>
<feature type="domain" description="Carbohydrate kinase FGGY C-terminal" evidence="7">
    <location>
        <begin position="262"/>
        <end position="456"/>
    </location>
</feature>
<dbReference type="Pfam" id="PF00370">
    <property type="entry name" value="FGGY_N"/>
    <property type="match status" value="1"/>
</dbReference>
<dbReference type="PROSITE" id="PS00445">
    <property type="entry name" value="FGGY_KINASES_2"/>
    <property type="match status" value="1"/>
</dbReference>
<dbReference type="GO" id="GO:0016301">
    <property type="term" value="F:kinase activity"/>
    <property type="evidence" value="ECO:0007669"/>
    <property type="project" value="UniProtKB-KW"/>
</dbReference>
<dbReference type="InterPro" id="IPR043129">
    <property type="entry name" value="ATPase_NBD"/>
</dbReference>
<evidence type="ECO:0000256" key="2">
    <source>
        <dbReference type="ARBA" id="ARBA00022679"/>
    </source>
</evidence>
<evidence type="ECO:0000259" key="7">
    <source>
        <dbReference type="Pfam" id="PF02782"/>
    </source>
</evidence>
<dbReference type="RefSeq" id="WP_129219375.1">
    <property type="nucleotide sequence ID" value="NZ_QYBC01000009.1"/>
</dbReference>
<dbReference type="PIRSF" id="PIRSF000538">
    <property type="entry name" value="GlpK"/>
    <property type="match status" value="1"/>
</dbReference>
<evidence type="ECO:0000313" key="8">
    <source>
        <dbReference type="EMBL" id="RYB04619.1"/>
    </source>
</evidence>
<comment type="similarity">
    <text evidence="1 4">Belongs to the FGGY kinase family.</text>
</comment>
<reference evidence="8 9" key="1">
    <citation type="submission" date="2018-09" db="EMBL/GenBank/DDBJ databases">
        <authorList>
            <person name="Grouzdev D.S."/>
            <person name="Krutkina M.S."/>
        </authorList>
    </citation>
    <scope>NUCLEOTIDE SEQUENCE [LARGE SCALE GENOMIC DNA]</scope>
    <source>
        <strain evidence="8 9">RmlP001</strain>
    </source>
</reference>
<dbReference type="InterPro" id="IPR050406">
    <property type="entry name" value="FGGY_Carb_Kinase"/>
</dbReference>
<name>A0A4Q2REK1_9HYPH</name>
<evidence type="ECO:0000259" key="6">
    <source>
        <dbReference type="Pfam" id="PF00370"/>
    </source>
</evidence>
<keyword evidence="3 4" id="KW-0418">Kinase</keyword>
<organism evidence="8 9">
    <name type="scientific">Lichenibacterium ramalinae</name>
    <dbReference type="NCBI Taxonomy" id="2316527"/>
    <lineage>
        <taxon>Bacteria</taxon>
        <taxon>Pseudomonadati</taxon>
        <taxon>Pseudomonadota</taxon>
        <taxon>Alphaproteobacteria</taxon>
        <taxon>Hyphomicrobiales</taxon>
        <taxon>Lichenihabitantaceae</taxon>
        <taxon>Lichenibacterium</taxon>
    </lineage>
</organism>
<dbReference type="InterPro" id="IPR018483">
    <property type="entry name" value="Carb_kinase_FGGY_CS"/>
</dbReference>
<dbReference type="InterPro" id="IPR000577">
    <property type="entry name" value="Carb_kinase_FGGY"/>
</dbReference>
<dbReference type="InterPro" id="IPR018485">
    <property type="entry name" value="FGGY_C"/>
</dbReference>
<dbReference type="Proteomes" id="UP000289411">
    <property type="component" value="Unassembled WGS sequence"/>
</dbReference>
<dbReference type="SUPFAM" id="SSF53067">
    <property type="entry name" value="Actin-like ATPase domain"/>
    <property type="match status" value="2"/>
</dbReference>
<evidence type="ECO:0000256" key="1">
    <source>
        <dbReference type="ARBA" id="ARBA00009156"/>
    </source>
</evidence>
<dbReference type="EMBL" id="QYBC01000009">
    <property type="protein sequence ID" value="RYB04619.1"/>
    <property type="molecule type" value="Genomic_DNA"/>
</dbReference>
<evidence type="ECO:0000256" key="4">
    <source>
        <dbReference type="RuleBase" id="RU003733"/>
    </source>
</evidence>
<dbReference type="GO" id="GO:0005975">
    <property type="term" value="P:carbohydrate metabolic process"/>
    <property type="evidence" value="ECO:0007669"/>
    <property type="project" value="InterPro"/>
</dbReference>
<dbReference type="Gene3D" id="3.30.420.40">
    <property type="match status" value="2"/>
</dbReference>
<evidence type="ECO:0000313" key="9">
    <source>
        <dbReference type="Proteomes" id="UP000289411"/>
    </source>
</evidence>
<dbReference type="AlphaFoldDB" id="A0A4Q2REK1"/>
<dbReference type="PANTHER" id="PTHR43095">
    <property type="entry name" value="SUGAR KINASE"/>
    <property type="match status" value="1"/>
</dbReference>